<gene>
    <name evidence="3" type="ORF">V6N12_072211</name>
</gene>
<comment type="caution">
    <text evidence="3">The sequence shown here is derived from an EMBL/GenBank/DDBJ whole genome shotgun (WGS) entry which is preliminary data.</text>
</comment>
<feature type="coiled-coil region" evidence="1">
    <location>
        <begin position="38"/>
        <end position="72"/>
    </location>
</feature>
<evidence type="ECO:0000313" key="3">
    <source>
        <dbReference type="EMBL" id="KAK8582012.1"/>
    </source>
</evidence>
<keyword evidence="4" id="KW-1185">Reference proteome</keyword>
<evidence type="ECO:0000256" key="2">
    <source>
        <dbReference type="SAM" id="MobiDB-lite"/>
    </source>
</evidence>
<organism evidence="3 4">
    <name type="scientific">Hibiscus sabdariffa</name>
    <name type="common">roselle</name>
    <dbReference type="NCBI Taxonomy" id="183260"/>
    <lineage>
        <taxon>Eukaryota</taxon>
        <taxon>Viridiplantae</taxon>
        <taxon>Streptophyta</taxon>
        <taxon>Embryophyta</taxon>
        <taxon>Tracheophyta</taxon>
        <taxon>Spermatophyta</taxon>
        <taxon>Magnoliopsida</taxon>
        <taxon>eudicotyledons</taxon>
        <taxon>Gunneridae</taxon>
        <taxon>Pentapetalae</taxon>
        <taxon>rosids</taxon>
        <taxon>malvids</taxon>
        <taxon>Malvales</taxon>
        <taxon>Malvaceae</taxon>
        <taxon>Malvoideae</taxon>
        <taxon>Hibiscus</taxon>
    </lineage>
</organism>
<protein>
    <submittedName>
        <fullName evidence="3">Uncharacterized protein</fullName>
    </submittedName>
</protein>
<accession>A0ABR2FM17</accession>
<sequence>MMKMKGLAVAAPAVEYSPYDMYEGQRARFRYQSHMEDFEDLHKETESMRKKLQMMKEQRLTLLAEVKFLKRRQKFLMQNQSSNTPVDRHFSQPQKMVINSKSNMKIKKSTGKGTLIGQGRAMGFDLNHKGKNNSVKGTSSTHPSLMFDLNQKQQKVFSGKEETTWQSSLSFLDLNQKERLYSGKEATARSTKPVFDLNQISRKEEELQAQTNSVRADDLKKSSIRVGSDEQHNDVKISACRNTGNGPNRRGKRKISWQDQVALRV</sequence>
<keyword evidence="1" id="KW-0175">Coiled coil</keyword>
<dbReference type="EMBL" id="JBBPBM010000006">
    <property type="protein sequence ID" value="KAK8582012.1"/>
    <property type="molecule type" value="Genomic_DNA"/>
</dbReference>
<dbReference type="PANTHER" id="PTHR34807">
    <property type="entry name" value="OS08G0270800 PROTEIN"/>
    <property type="match status" value="1"/>
</dbReference>
<evidence type="ECO:0000313" key="4">
    <source>
        <dbReference type="Proteomes" id="UP001472677"/>
    </source>
</evidence>
<dbReference type="PANTHER" id="PTHR34807:SF3">
    <property type="entry name" value="OS08G0270800 PROTEIN"/>
    <property type="match status" value="1"/>
</dbReference>
<evidence type="ECO:0000256" key="1">
    <source>
        <dbReference type="SAM" id="Coils"/>
    </source>
</evidence>
<name>A0ABR2FM17_9ROSI</name>
<feature type="compositionally biased region" description="Basic and acidic residues" evidence="2">
    <location>
        <begin position="215"/>
        <end position="235"/>
    </location>
</feature>
<proteinExistence type="predicted"/>
<dbReference type="Proteomes" id="UP001472677">
    <property type="component" value="Unassembled WGS sequence"/>
</dbReference>
<feature type="region of interest" description="Disordered" evidence="2">
    <location>
        <begin position="207"/>
        <end position="255"/>
    </location>
</feature>
<reference evidence="3 4" key="1">
    <citation type="journal article" date="2024" name="G3 (Bethesda)">
        <title>Genome assembly of Hibiscus sabdariffa L. provides insights into metabolisms of medicinal natural products.</title>
        <authorList>
            <person name="Kim T."/>
        </authorList>
    </citation>
    <scope>NUCLEOTIDE SEQUENCE [LARGE SCALE GENOMIC DNA]</scope>
    <source>
        <strain evidence="3">TK-2024</strain>
        <tissue evidence="3">Old leaves</tissue>
    </source>
</reference>